<sequence>MDAHIKVQSVWDSGKSGFSSLRIFGHAYDSTDKKIPTPKVIARKCDGVFVGGSLIKSLIFSTEIAPIENNDAEGMLAFYPFVSPAKITKATIDFSGNPVISGEGGLPYPRQDFDGNGNHGRAIRCYNIHFKPAI</sequence>
<dbReference type="eggNOG" id="COG1304">
    <property type="taxonomic scope" value="Bacteria"/>
</dbReference>
<proteinExistence type="predicted"/>
<dbReference type="STRING" id="1239962.C943_02861"/>
<organism evidence="1 2">
    <name type="scientific">Mariniradius saccharolyticus AK6</name>
    <dbReference type="NCBI Taxonomy" id="1239962"/>
    <lineage>
        <taxon>Bacteria</taxon>
        <taxon>Pseudomonadati</taxon>
        <taxon>Bacteroidota</taxon>
        <taxon>Cytophagia</taxon>
        <taxon>Cytophagales</taxon>
        <taxon>Cyclobacteriaceae</taxon>
        <taxon>Mariniradius</taxon>
    </lineage>
</organism>
<protein>
    <submittedName>
        <fullName evidence="1">Uncharacterized protein</fullName>
    </submittedName>
</protein>
<evidence type="ECO:0000313" key="2">
    <source>
        <dbReference type="Proteomes" id="UP000010953"/>
    </source>
</evidence>
<evidence type="ECO:0000313" key="1">
    <source>
        <dbReference type="EMBL" id="EMS34970.1"/>
    </source>
</evidence>
<dbReference type="EMBL" id="AMZY02000003">
    <property type="protein sequence ID" value="EMS34970.1"/>
    <property type="molecule type" value="Genomic_DNA"/>
</dbReference>
<keyword evidence="2" id="KW-1185">Reference proteome</keyword>
<name>M7XC18_9BACT</name>
<dbReference type="AlphaFoldDB" id="M7XC18"/>
<gene>
    <name evidence="1" type="ORF">C943_02861</name>
</gene>
<reference evidence="1" key="1">
    <citation type="submission" date="2013-01" db="EMBL/GenBank/DDBJ databases">
        <title>Genome assembly of Mariniradius saccharolyticus AK6.</title>
        <authorList>
            <person name="Vaidya B."/>
            <person name="Khatri I."/>
            <person name="Tanuku N.R.S."/>
            <person name="Subramanian S."/>
            <person name="Pinnaka A."/>
        </authorList>
    </citation>
    <scope>NUCLEOTIDE SEQUENCE [LARGE SCALE GENOMIC DNA]</scope>
    <source>
        <strain evidence="1">AK6</strain>
    </source>
</reference>
<accession>M7XC18</accession>
<comment type="caution">
    <text evidence="1">The sequence shown here is derived from an EMBL/GenBank/DDBJ whole genome shotgun (WGS) entry which is preliminary data.</text>
</comment>
<dbReference type="Proteomes" id="UP000010953">
    <property type="component" value="Unassembled WGS sequence"/>
</dbReference>
<dbReference type="InParanoid" id="M7XC18"/>